<name>A0A8S5NBM7_9CAUD</name>
<evidence type="ECO:0000313" key="1">
    <source>
        <dbReference type="EMBL" id="DAD92041.1"/>
    </source>
</evidence>
<dbReference type="GO" id="GO:0004519">
    <property type="term" value="F:endonuclease activity"/>
    <property type="evidence" value="ECO:0007669"/>
    <property type="project" value="UniProtKB-KW"/>
</dbReference>
<dbReference type="EMBL" id="BK015126">
    <property type="protein sequence ID" value="DAD92041.1"/>
    <property type="molecule type" value="Genomic_DNA"/>
</dbReference>
<keyword evidence="1" id="KW-0255">Endonuclease</keyword>
<keyword evidence="1" id="KW-0540">Nuclease</keyword>
<accession>A0A8S5NBM7</accession>
<sequence>MMKIKIDFFNENIIDAIGAGIYQVSIMNNGKEEVLYIGESVFVLVRCGAHLFELKKTPEYFGFNDETINNENIILKFELLEAISNMADRKHREKELIQKKKPILQSGISDRMKSVEEKVQALTAFLEGE</sequence>
<reference evidence="1" key="1">
    <citation type="journal article" date="2021" name="Proc. Natl. Acad. Sci. U.S.A.">
        <title>A Catalog of Tens of Thousands of Viruses from Human Metagenomes Reveals Hidden Associations with Chronic Diseases.</title>
        <authorList>
            <person name="Tisza M.J."/>
            <person name="Buck C.B."/>
        </authorList>
    </citation>
    <scope>NUCLEOTIDE SEQUENCE</scope>
    <source>
        <strain evidence="1">CtwWa4</strain>
    </source>
</reference>
<proteinExistence type="predicted"/>
<organism evidence="1">
    <name type="scientific">Siphoviridae sp. ctwWa4</name>
    <dbReference type="NCBI Taxonomy" id="2826517"/>
    <lineage>
        <taxon>Viruses</taxon>
        <taxon>Duplodnaviria</taxon>
        <taxon>Heunggongvirae</taxon>
        <taxon>Uroviricota</taxon>
        <taxon>Caudoviricetes</taxon>
    </lineage>
</organism>
<keyword evidence="1" id="KW-0378">Hydrolase</keyword>
<protein>
    <submittedName>
        <fullName evidence="1">Endonuclease</fullName>
    </submittedName>
</protein>